<name>A0A9Q1JTU4_9CARY</name>
<accession>A0A9Q1JTU4</accession>
<keyword evidence="8 11" id="KW-0472">Membrane</keyword>
<feature type="repeat" description="ANK" evidence="9">
    <location>
        <begin position="165"/>
        <end position="192"/>
    </location>
</feature>
<evidence type="ECO:0000256" key="7">
    <source>
        <dbReference type="ARBA" id="ARBA00023043"/>
    </source>
</evidence>
<feature type="transmembrane region" description="Helical" evidence="11">
    <location>
        <begin position="420"/>
        <end position="442"/>
    </location>
</feature>
<evidence type="ECO:0000256" key="6">
    <source>
        <dbReference type="ARBA" id="ARBA00023016"/>
    </source>
</evidence>
<feature type="region of interest" description="Disordered" evidence="10">
    <location>
        <begin position="1"/>
        <end position="55"/>
    </location>
</feature>
<sequence>MGHITPVPNRTAMEPSPSPSPTSTTAVPNRAAMEPSPSPSPTSSTAPALVLSNSGKRIDQAGKKKYVKQVTGRHNDTELHLAAQRGDLAAVKQILGEDINSQIGDSLSGAEFQIEAAEVRALVVNEVNELGETALFTAAEKGHLEVVKELLNYANKETLKQKNRSGFDPLHVAANQGHIAIVQVLLDHDPELIKTIGPSNATPLISAATRGHTAIVNELLSRDSSLVELCKSNGKNALHFAVRQGHVDIVRALLDKDPMLARKTDRKGQTALHMAVKGVSCEVVRALLEADAGIVMRTDKFGNTALHVATRKKRAEIVNELLLLPDINVNVLNSQHKTALDIAEELPLSEESAEIKDCLVRNNALRANELNQPRDELRKTVSQIKKDVHLQLEQTRRTNKNVSVIGKELRKLHREGINNATNSVTVVAVLFATVAFASIFTVPGGDSDSGVAVAANTASFKIFFIFNAIALFTSLAVVVVQITLVRGETKAERRVVEIINKLMWLASVCTSVAFMASSYIVVGRKHEWAALLVTVVGGAMMVGVLGTMTYYVVKSKRTRSLKKKEKSARRSGSNSWYHSELENSEPDRFYAL</sequence>
<evidence type="ECO:0000256" key="2">
    <source>
        <dbReference type="ARBA" id="ARBA00022475"/>
    </source>
</evidence>
<dbReference type="Gene3D" id="1.25.40.20">
    <property type="entry name" value="Ankyrin repeat-containing domain"/>
    <property type="match status" value="2"/>
</dbReference>
<dbReference type="InterPro" id="IPR002110">
    <property type="entry name" value="Ankyrin_rpt"/>
</dbReference>
<evidence type="ECO:0000256" key="8">
    <source>
        <dbReference type="ARBA" id="ARBA00023136"/>
    </source>
</evidence>
<dbReference type="Pfam" id="PF13962">
    <property type="entry name" value="PGG"/>
    <property type="match status" value="1"/>
</dbReference>
<feature type="region of interest" description="Disordered" evidence="10">
    <location>
        <begin position="562"/>
        <end position="592"/>
    </location>
</feature>
<protein>
    <recommendedName>
        <fullName evidence="12">PGG domain-containing protein</fullName>
    </recommendedName>
</protein>
<comment type="subcellular location">
    <subcellularLocation>
        <location evidence="1">Cell membrane</location>
        <topology evidence="1">Multi-pass membrane protein</topology>
    </subcellularLocation>
</comment>
<keyword evidence="5 11" id="KW-1133">Transmembrane helix</keyword>
<dbReference type="PANTHER" id="PTHR24186">
    <property type="entry name" value="PROTEIN PHOSPHATASE 1 REGULATORY SUBUNIT"/>
    <property type="match status" value="1"/>
</dbReference>
<evidence type="ECO:0000256" key="10">
    <source>
        <dbReference type="SAM" id="MobiDB-lite"/>
    </source>
</evidence>
<feature type="transmembrane region" description="Helical" evidence="11">
    <location>
        <begin position="502"/>
        <end position="522"/>
    </location>
</feature>
<evidence type="ECO:0000256" key="5">
    <source>
        <dbReference type="ARBA" id="ARBA00022989"/>
    </source>
</evidence>
<feature type="transmembrane region" description="Helical" evidence="11">
    <location>
        <begin position="528"/>
        <end position="553"/>
    </location>
</feature>
<feature type="compositionally biased region" description="Basic and acidic residues" evidence="10">
    <location>
        <begin position="579"/>
        <end position="592"/>
    </location>
</feature>
<evidence type="ECO:0000313" key="13">
    <source>
        <dbReference type="EMBL" id="KAJ8430940.1"/>
    </source>
</evidence>
<dbReference type="SUPFAM" id="SSF48403">
    <property type="entry name" value="Ankyrin repeat"/>
    <property type="match status" value="1"/>
</dbReference>
<feature type="repeat" description="ANK" evidence="9">
    <location>
        <begin position="301"/>
        <end position="334"/>
    </location>
</feature>
<evidence type="ECO:0000256" key="4">
    <source>
        <dbReference type="ARBA" id="ARBA00022737"/>
    </source>
</evidence>
<dbReference type="InterPro" id="IPR026961">
    <property type="entry name" value="PGG_dom"/>
</dbReference>
<evidence type="ECO:0000256" key="11">
    <source>
        <dbReference type="SAM" id="Phobius"/>
    </source>
</evidence>
<dbReference type="EMBL" id="JAKOGI010000737">
    <property type="protein sequence ID" value="KAJ8430940.1"/>
    <property type="molecule type" value="Genomic_DNA"/>
</dbReference>
<keyword evidence="4" id="KW-0677">Repeat</keyword>
<evidence type="ECO:0000256" key="3">
    <source>
        <dbReference type="ARBA" id="ARBA00022692"/>
    </source>
</evidence>
<organism evidence="13 14">
    <name type="scientific">Carnegiea gigantea</name>
    <dbReference type="NCBI Taxonomy" id="171969"/>
    <lineage>
        <taxon>Eukaryota</taxon>
        <taxon>Viridiplantae</taxon>
        <taxon>Streptophyta</taxon>
        <taxon>Embryophyta</taxon>
        <taxon>Tracheophyta</taxon>
        <taxon>Spermatophyta</taxon>
        <taxon>Magnoliopsida</taxon>
        <taxon>eudicotyledons</taxon>
        <taxon>Gunneridae</taxon>
        <taxon>Pentapetalae</taxon>
        <taxon>Caryophyllales</taxon>
        <taxon>Cactineae</taxon>
        <taxon>Cactaceae</taxon>
        <taxon>Cactoideae</taxon>
        <taxon>Echinocereeae</taxon>
        <taxon>Carnegiea</taxon>
    </lineage>
</organism>
<dbReference type="PANTHER" id="PTHR24186:SF48">
    <property type="entry name" value="ANKYRIN REPEAT-CONTAINING PROTEIN ITN1"/>
    <property type="match status" value="1"/>
</dbReference>
<proteinExistence type="predicted"/>
<dbReference type="Proteomes" id="UP001153076">
    <property type="component" value="Unassembled WGS sequence"/>
</dbReference>
<keyword evidence="6" id="KW-0346">Stress response</keyword>
<feature type="repeat" description="ANK" evidence="9">
    <location>
        <begin position="74"/>
        <end position="106"/>
    </location>
</feature>
<feature type="repeat" description="ANK" evidence="9">
    <location>
        <begin position="130"/>
        <end position="162"/>
    </location>
</feature>
<keyword evidence="2" id="KW-1003">Cell membrane</keyword>
<keyword evidence="7 9" id="KW-0040">ANK repeat</keyword>
<dbReference type="PROSITE" id="PS50297">
    <property type="entry name" value="ANK_REP_REGION"/>
    <property type="match status" value="4"/>
</dbReference>
<feature type="repeat" description="ANK" evidence="9">
    <location>
        <begin position="267"/>
        <end position="299"/>
    </location>
</feature>
<feature type="repeat" description="ANK" evidence="9">
    <location>
        <begin position="233"/>
        <end position="265"/>
    </location>
</feature>
<dbReference type="AlphaFoldDB" id="A0A9Q1JTU4"/>
<evidence type="ECO:0000256" key="1">
    <source>
        <dbReference type="ARBA" id="ARBA00004651"/>
    </source>
</evidence>
<dbReference type="FunFam" id="1.25.40.20:FF:000217">
    <property type="entry name" value="Ankyrin repeat-containing protein ITN1"/>
    <property type="match status" value="1"/>
</dbReference>
<gene>
    <name evidence="13" type="ORF">Cgig2_003219</name>
</gene>
<dbReference type="GO" id="GO:0005886">
    <property type="term" value="C:plasma membrane"/>
    <property type="evidence" value="ECO:0007669"/>
    <property type="project" value="UniProtKB-SubCell"/>
</dbReference>
<dbReference type="InterPro" id="IPR036770">
    <property type="entry name" value="Ankyrin_rpt-contain_sf"/>
</dbReference>
<feature type="domain" description="PGG" evidence="12">
    <location>
        <begin position="415"/>
        <end position="521"/>
    </location>
</feature>
<dbReference type="PROSITE" id="PS50088">
    <property type="entry name" value="ANK_REPEAT"/>
    <property type="match status" value="6"/>
</dbReference>
<dbReference type="SMART" id="SM00248">
    <property type="entry name" value="ANK"/>
    <property type="match status" value="7"/>
</dbReference>
<dbReference type="Pfam" id="PF12796">
    <property type="entry name" value="Ank_2"/>
    <property type="match status" value="3"/>
</dbReference>
<feature type="transmembrane region" description="Helical" evidence="11">
    <location>
        <begin position="462"/>
        <end position="482"/>
    </location>
</feature>
<reference evidence="13" key="1">
    <citation type="submission" date="2022-04" db="EMBL/GenBank/DDBJ databases">
        <title>Carnegiea gigantea Genome sequencing and assembly v2.</title>
        <authorList>
            <person name="Copetti D."/>
            <person name="Sanderson M.J."/>
            <person name="Burquez A."/>
            <person name="Wojciechowski M.F."/>
        </authorList>
    </citation>
    <scope>NUCLEOTIDE SEQUENCE</scope>
    <source>
        <strain evidence="13">SGP5-SGP5p</strain>
        <tissue evidence="13">Aerial part</tissue>
    </source>
</reference>
<dbReference type="FunFam" id="1.25.40.20:FF:000245">
    <property type="entry name" value="Ankyrin repeat-containing protein ITN1"/>
    <property type="match status" value="1"/>
</dbReference>
<keyword evidence="14" id="KW-1185">Reference proteome</keyword>
<evidence type="ECO:0000313" key="14">
    <source>
        <dbReference type="Proteomes" id="UP001153076"/>
    </source>
</evidence>
<evidence type="ECO:0000256" key="9">
    <source>
        <dbReference type="PROSITE-ProRule" id="PRU00023"/>
    </source>
</evidence>
<dbReference type="OrthoDB" id="194358at2759"/>
<evidence type="ECO:0000259" key="12">
    <source>
        <dbReference type="Pfam" id="PF13962"/>
    </source>
</evidence>
<keyword evidence="3 11" id="KW-0812">Transmembrane</keyword>
<comment type="caution">
    <text evidence="13">The sequence shown here is derived from an EMBL/GenBank/DDBJ whole genome shotgun (WGS) entry which is preliminary data.</text>
</comment>